<proteinExistence type="predicted"/>
<dbReference type="EMBL" id="JAGIZQ010000006">
    <property type="protein sequence ID" value="KAH6623972.1"/>
    <property type="molecule type" value="Genomic_DNA"/>
</dbReference>
<sequence length="87" mass="9879">AGLWKPVLTLEKSGFVKAKDPYAIQKYLVQHAEKRLGGKMGDRFRDIVLKCLKGQFDVDNDTKEDLKLQQAFRTQVVDVLQTSADNI</sequence>
<reference evidence="1 2" key="1">
    <citation type="journal article" date="2021" name="Nat. Commun.">
        <title>Genetic determinants of endophytism in the Arabidopsis root mycobiome.</title>
        <authorList>
            <person name="Mesny F."/>
            <person name="Miyauchi S."/>
            <person name="Thiergart T."/>
            <person name="Pickel B."/>
            <person name="Atanasova L."/>
            <person name="Karlsson M."/>
            <person name="Huettel B."/>
            <person name="Barry K.W."/>
            <person name="Haridas S."/>
            <person name="Chen C."/>
            <person name="Bauer D."/>
            <person name="Andreopoulos W."/>
            <person name="Pangilinan J."/>
            <person name="LaButti K."/>
            <person name="Riley R."/>
            <person name="Lipzen A."/>
            <person name="Clum A."/>
            <person name="Drula E."/>
            <person name="Henrissat B."/>
            <person name="Kohler A."/>
            <person name="Grigoriev I.V."/>
            <person name="Martin F.M."/>
            <person name="Hacquard S."/>
        </authorList>
    </citation>
    <scope>NUCLEOTIDE SEQUENCE [LARGE SCALE GENOMIC DNA]</scope>
    <source>
        <strain evidence="1 2">MPI-SDFR-AT-0079</strain>
    </source>
</reference>
<feature type="non-terminal residue" evidence="1">
    <location>
        <position position="1"/>
    </location>
</feature>
<accession>A0ACB7P274</accession>
<gene>
    <name evidence="1" type="ORF">F5144DRAFT_497790</name>
</gene>
<keyword evidence="2" id="KW-1185">Reference proteome</keyword>
<protein>
    <submittedName>
        <fullName evidence="1">Uncharacterized protein</fullName>
    </submittedName>
</protein>
<comment type="caution">
    <text evidence="1">The sequence shown here is derived from an EMBL/GenBank/DDBJ whole genome shotgun (WGS) entry which is preliminary data.</text>
</comment>
<organism evidence="1 2">
    <name type="scientific">Chaetomium tenue</name>
    <dbReference type="NCBI Taxonomy" id="1854479"/>
    <lineage>
        <taxon>Eukaryota</taxon>
        <taxon>Fungi</taxon>
        <taxon>Dikarya</taxon>
        <taxon>Ascomycota</taxon>
        <taxon>Pezizomycotina</taxon>
        <taxon>Sordariomycetes</taxon>
        <taxon>Sordariomycetidae</taxon>
        <taxon>Sordariales</taxon>
        <taxon>Chaetomiaceae</taxon>
        <taxon>Chaetomium</taxon>
    </lineage>
</organism>
<evidence type="ECO:0000313" key="2">
    <source>
        <dbReference type="Proteomes" id="UP000724584"/>
    </source>
</evidence>
<dbReference type="Proteomes" id="UP000724584">
    <property type="component" value="Unassembled WGS sequence"/>
</dbReference>
<evidence type="ECO:0000313" key="1">
    <source>
        <dbReference type="EMBL" id="KAH6623972.1"/>
    </source>
</evidence>
<name>A0ACB7P274_9PEZI</name>